<dbReference type="Pfam" id="PF04098">
    <property type="entry name" value="Rad52_Rad22"/>
    <property type="match status" value="1"/>
</dbReference>
<evidence type="ECO:0000313" key="7">
    <source>
        <dbReference type="Proteomes" id="UP001258017"/>
    </source>
</evidence>
<dbReference type="Gene3D" id="3.30.390.80">
    <property type="entry name" value="DNA repair protein Rad52/59/22"/>
    <property type="match status" value="1"/>
</dbReference>
<dbReference type="InterPro" id="IPR041247">
    <property type="entry name" value="Rad52_fam"/>
</dbReference>
<organism evidence="6 7">
    <name type="scientific">Odynerus spinipes</name>
    <dbReference type="NCBI Taxonomy" id="1348599"/>
    <lineage>
        <taxon>Eukaryota</taxon>
        <taxon>Metazoa</taxon>
        <taxon>Ecdysozoa</taxon>
        <taxon>Arthropoda</taxon>
        <taxon>Hexapoda</taxon>
        <taxon>Insecta</taxon>
        <taxon>Pterygota</taxon>
        <taxon>Neoptera</taxon>
        <taxon>Endopterygota</taxon>
        <taxon>Hymenoptera</taxon>
        <taxon>Apocrita</taxon>
        <taxon>Aculeata</taxon>
        <taxon>Vespoidea</taxon>
        <taxon>Vespidae</taxon>
        <taxon>Eumeninae</taxon>
        <taxon>Odynerus</taxon>
    </lineage>
</organism>
<evidence type="ECO:0000256" key="4">
    <source>
        <dbReference type="ARBA" id="ARBA00023204"/>
    </source>
</evidence>
<dbReference type="InterPro" id="IPR042525">
    <property type="entry name" value="Rad52_Rad59_Rad22_sf"/>
</dbReference>
<evidence type="ECO:0008006" key="8">
    <source>
        <dbReference type="Google" id="ProtNLM"/>
    </source>
</evidence>
<evidence type="ECO:0000256" key="1">
    <source>
        <dbReference type="ARBA" id="ARBA00006638"/>
    </source>
</evidence>
<keyword evidence="4" id="KW-0234">DNA repair</keyword>
<keyword evidence="5" id="KW-0175">Coiled coil</keyword>
<sequence length="264" mass="29855">MTENKQNYPSCIKIPSSKQDYKNVQYQTKESLPLEVHQKRILHANNALLSLANQIFGEEKWSHSVTSQTLDFVDSVWNSYAVGCCTFVKIQLCSGIFHEDIGYSTKEGSVKGEVIHCARLASYNDALTKALLSFGGKIKTEVEKLSKRFSESLAINKSKVPSPVSHDTNETKEKKVPTVMVNVSSPTPQILQATTDNIPPNNITCTKDQVTLKPNICTDQGETSDKKLSTEELLRLERKRKQMEKQLEYKKLMKEKELKKNNNE</sequence>
<evidence type="ECO:0000256" key="3">
    <source>
        <dbReference type="ARBA" id="ARBA00023172"/>
    </source>
</evidence>
<reference evidence="6" key="2">
    <citation type="journal article" date="2023" name="Commun. Biol.">
        <title>Intrasexual cuticular hydrocarbon dimorphism in a wasp sheds light on hydrocarbon biosynthesis genes in Hymenoptera.</title>
        <authorList>
            <person name="Moris V.C."/>
            <person name="Podsiadlowski L."/>
            <person name="Martin S."/>
            <person name="Oeyen J.P."/>
            <person name="Donath A."/>
            <person name="Petersen M."/>
            <person name="Wilbrandt J."/>
            <person name="Misof B."/>
            <person name="Liedtke D."/>
            <person name="Thamm M."/>
            <person name="Scheiner R."/>
            <person name="Schmitt T."/>
            <person name="Niehuis O."/>
        </authorList>
    </citation>
    <scope>NUCLEOTIDE SEQUENCE</scope>
    <source>
        <strain evidence="6">GBR_01_08_01A</strain>
    </source>
</reference>
<dbReference type="GO" id="GO:0005634">
    <property type="term" value="C:nucleus"/>
    <property type="evidence" value="ECO:0007669"/>
    <property type="project" value="TreeGrafter"/>
</dbReference>
<proteinExistence type="inferred from homology"/>
<keyword evidence="7" id="KW-1185">Reference proteome</keyword>
<dbReference type="GO" id="GO:0006312">
    <property type="term" value="P:mitotic recombination"/>
    <property type="evidence" value="ECO:0007669"/>
    <property type="project" value="TreeGrafter"/>
</dbReference>
<dbReference type="InterPro" id="IPR007232">
    <property type="entry name" value="Rad52_Rad59_Rad22"/>
</dbReference>
<dbReference type="AlphaFoldDB" id="A0AAD9VVA8"/>
<dbReference type="GO" id="GO:0045002">
    <property type="term" value="P:double-strand break repair via single-strand annealing"/>
    <property type="evidence" value="ECO:0007669"/>
    <property type="project" value="TreeGrafter"/>
</dbReference>
<comment type="caution">
    <text evidence="6">The sequence shown here is derived from an EMBL/GenBank/DDBJ whole genome shotgun (WGS) entry which is preliminary data.</text>
</comment>
<gene>
    <name evidence="6" type="ORF">KPH14_003142</name>
</gene>
<evidence type="ECO:0000256" key="2">
    <source>
        <dbReference type="ARBA" id="ARBA00022763"/>
    </source>
</evidence>
<accession>A0AAD9VVA8</accession>
<reference evidence="6" key="1">
    <citation type="submission" date="2021-08" db="EMBL/GenBank/DDBJ databases">
        <authorList>
            <person name="Misof B."/>
            <person name="Oliver O."/>
            <person name="Podsiadlowski L."/>
            <person name="Donath A."/>
            <person name="Peters R."/>
            <person name="Mayer C."/>
            <person name="Rust J."/>
            <person name="Gunkel S."/>
            <person name="Lesny P."/>
            <person name="Martin S."/>
            <person name="Oeyen J.P."/>
            <person name="Petersen M."/>
            <person name="Panagiotis P."/>
            <person name="Wilbrandt J."/>
            <person name="Tanja T."/>
        </authorList>
    </citation>
    <scope>NUCLEOTIDE SEQUENCE</scope>
    <source>
        <strain evidence="6">GBR_01_08_01A</strain>
        <tissue evidence="6">Thorax + abdomen</tissue>
    </source>
</reference>
<dbReference type="Proteomes" id="UP001258017">
    <property type="component" value="Unassembled WGS sequence"/>
</dbReference>
<evidence type="ECO:0000313" key="6">
    <source>
        <dbReference type="EMBL" id="KAK2587432.1"/>
    </source>
</evidence>
<name>A0AAD9VVA8_9HYME</name>
<dbReference type="PANTHER" id="PTHR12132:SF1">
    <property type="entry name" value="DNA REPAIR PROTEIN RAD52 HOMOLOG"/>
    <property type="match status" value="1"/>
</dbReference>
<dbReference type="EMBL" id="JAIFRP010000007">
    <property type="protein sequence ID" value="KAK2587432.1"/>
    <property type="molecule type" value="Genomic_DNA"/>
</dbReference>
<feature type="coiled-coil region" evidence="5">
    <location>
        <begin position="226"/>
        <end position="253"/>
    </location>
</feature>
<comment type="similarity">
    <text evidence="1">Belongs to the RAD52 family.</text>
</comment>
<protein>
    <recommendedName>
        <fullName evidence="8">DNA repair protein RAD52-like protein</fullName>
    </recommendedName>
</protein>
<dbReference type="PANTHER" id="PTHR12132">
    <property type="entry name" value="DNA REPAIR AND RECOMBINATION PROTEIN RAD52, RAD59"/>
    <property type="match status" value="1"/>
</dbReference>
<evidence type="ECO:0000256" key="5">
    <source>
        <dbReference type="SAM" id="Coils"/>
    </source>
</evidence>
<keyword evidence="3" id="KW-0233">DNA recombination</keyword>
<dbReference type="SUPFAM" id="SSF54768">
    <property type="entry name" value="dsRNA-binding domain-like"/>
    <property type="match status" value="1"/>
</dbReference>
<keyword evidence="2" id="KW-0227">DNA damage</keyword>
<dbReference type="GO" id="GO:0000724">
    <property type="term" value="P:double-strand break repair via homologous recombination"/>
    <property type="evidence" value="ECO:0007669"/>
    <property type="project" value="TreeGrafter"/>
</dbReference>